<dbReference type="Proteomes" id="UP001589532">
    <property type="component" value="Unassembled WGS sequence"/>
</dbReference>
<gene>
    <name evidence="1" type="ORF">ACFFSA_10860</name>
</gene>
<evidence type="ECO:0000313" key="1">
    <source>
        <dbReference type="EMBL" id="MFB9623577.1"/>
    </source>
</evidence>
<proteinExistence type="predicted"/>
<dbReference type="RefSeq" id="WP_344988408.1">
    <property type="nucleotide sequence ID" value="NZ_BAAAXV010000002.1"/>
</dbReference>
<organism evidence="1 2">
    <name type="scientific">Nonomuraea helvata</name>
    <dbReference type="NCBI Taxonomy" id="37484"/>
    <lineage>
        <taxon>Bacteria</taxon>
        <taxon>Bacillati</taxon>
        <taxon>Actinomycetota</taxon>
        <taxon>Actinomycetes</taxon>
        <taxon>Streptosporangiales</taxon>
        <taxon>Streptosporangiaceae</taxon>
        <taxon>Nonomuraea</taxon>
    </lineage>
</organism>
<sequence>MAATALRFMAERAGSREIAGASHAIAASQPDAATAAVLEAAGHVRN</sequence>
<evidence type="ECO:0000313" key="2">
    <source>
        <dbReference type="Proteomes" id="UP001589532"/>
    </source>
</evidence>
<evidence type="ECO:0008006" key="3">
    <source>
        <dbReference type="Google" id="ProtNLM"/>
    </source>
</evidence>
<name>A0ABV5RVW1_9ACTN</name>
<keyword evidence="2" id="KW-1185">Reference proteome</keyword>
<accession>A0ABV5RVW1</accession>
<comment type="caution">
    <text evidence="1">The sequence shown here is derived from an EMBL/GenBank/DDBJ whole genome shotgun (WGS) entry which is preliminary data.</text>
</comment>
<protein>
    <recommendedName>
        <fullName evidence="3">Alpha/beta hydrolase</fullName>
    </recommendedName>
</protein>
<dbReference type="EMBL" id="JBHMBW010000008">
    <property type="protein sequence ID" value="MFB9623577.1"/>
    <property type="molecule type" value="Genomic_DNA"/>
</dbReference>
<reference evidence="1 2" key="1">
    <citation type="submission" date="2024-09" db="EMBL/GenBank/DDBJ databases">
        <authorList>
            <person name="Sun Q."/>
            <person name="Mori K."/>
        </authorList>
    </citation>
    <scope>NUCLEOTIDE SEQUENCE [LARGE SCALE GENOMIC DNA]</scope>
    <source>
        <strain evidence="1 2">JCM 3143</strain>
    </source>
</reference>